<dbReference type="Pfam" id="PF03466">
    <property type="entry name" value="LysR_substrate"/>
    <property type="match status" value="1"/>
</dbReference>
<dbReference type="AlphaFoldDB" id="A0A7J5DR28"/>
<dbReference type="SUPFAM" id="SSF46785">
    <property type="entry name" value="Winged helix' DNA-binding domain"/>
    <property type="match status" value="1"/>
</dbReference>
<keyword evidence="3" id="KW-0238">DNA-binding</keyword>
<dbReference type="PROSITE" id="PS50931">
    <property type="entry name" value="HTH_LYSR"/>
    <property type="match status" value="1"/>
</dbReference>
<dbReference type="PANTHER" id="PTHR30346:SF29">
    <property type="entry name" value="LYSR SUBSTRATE-BINDING"/>
    <property type="match status" value="1"/>
</dbReference>
<organism evidence="6 7">
    <name type="scientific">Nocardioides simplex</name>
    <name type="common">Arthrobacter simplex</name>
    <dbReference type="NCBI Taxonomy" id="2045"/>
    <lineage>
        <taxon>Bacteria</taxon>
        <taxon>Bacillati</taxon>
        <taxon>Actinomycetota</taxon>
        <taxon>Actinomycetes</taxon>
        <taxon>Propionibacteriales</taxon>
        <taxon>Nocardioidaceae</taxon>
        <taxon>Pimelobacter</taxon>
    </lineage>
</organism>
<dbReference type="InterPro" id="IPR005119">
    <property type="entry name" value="LysR_subst-bd"/>
</dbReference>
<dbReference type="CDD" id="cd05466">
    <property type="entry name" value="PBP2_LTTR_substrate"/>
    <property type="match status" value="1"/>
</dbReference>
<feature type="domain" description="HTH lysR-type" evidence="5">
    <location>
        <begin position="29"/>
        <end position="88"/>
    </location>
</feature>
<evidence type="ECO:0000256" key="1">
    <source>
        <dbReference type="ARBA" id="ARBA00009437"/>
    </source>
</evidence>
<dbReference type="Proteomes" id="UP000449906">
    <property type="component" value="Unassembled WGS sequence"/>
</dbReference>
<evidence type="ECO:0000313" key="7">
    <source>
        <dbReference type="Proteomes" id="UP000449906"/>
    </source>
</evidence>
<dbReference type="InterPro" id="IPR000847">
    <property type="entry name" value="LysR_HTH_N"/>
</dbReference>
<evidence type="ECO:0000313" key="6">
    <source>
        <dbReference type="EMBL" id="KAB2807200.1"/>
    </source>
</evidence>
<protein>
    <submittedName>
        <fullName evidence="6">LysR family transcriptional regulator</fullName>
    </submittedName>
</protein>
<reference evidence="6 7" key="1">
    <citation type="submission" date="2019-09" db="EMBL/GenBank/DDBJ databases">
        <title>Pimelobacter sp. isolated from Paulinella.</title>
        <authorList>
            <person name="Jeong S.E."/>
        </authorList>
    </citation>
    <scope>NUCLEOTIDE SEQUENCE [LARGE SCALE GENOMIC DNA]</scope>
    <source>
        <strain evidence="6 7">Pch-N</strain>
    </source>
</reference>
<dbReference type="GO" id="GO:0032993">
    <property type="term" value="C:protein-DNA complex"/>
    <property type="evidence" value="ECO:0007669"/>
    <property type="project" value="TreeGrafter"/>
</dbReference>
<evidence type="ECO:0000256" key="3">
    <source>
        <dbReference type="ARBA" id="ARBA00023125"/>
    </source>
</evidence>
<evidence type="ECO:0000256" key="2">
    <source>
        <dbReference type="ARBA" id="ARBA00023015"/>
    </source>
</evidence>
<keyword evidence="4" id="KW-0804">Transcription</keyword>
<dbReference type="GO" id="GO:0003677">
    <property type="term" value="F:DNA binding"/>
    <property type="evidence" value="ECO:0007669"/>
    <property type="project" value="UniProtKB-KW"/>
</dbReference>
<comment type="similarity">
    <text evidence="1">Belongs to the LysR transcriptional regulatory family.</text>
</comment>
<dbReference type="Gene3D" id="1.10.10.10">
    <property type="entry name" value="Winged helix-like DNA-binding domain superfamily/Winged helix DNA-binding domain"/>
    <property type="match status" value="1"/>
</dbReference>
<name>A0A7J5DR28_NOCSI</name>
<keyword evidence="2" id="KW-0805">Transcription regulation</keyword>
<dbReference type="GO" id="GO:0003700">
    <property type="term" value="F:DNA-binding transcription factor activity"/>
    <property type="evidence" value="ECO:0007669"/>
    <property type="project" value="InterPro"/>
</dbReference>
<dbReference type="InterPro" id="IPR036388">
    <property type="entry name" value="WH-like_DNA-bd_sf"/>
</dbReference>
<sequence>MATTLGRGGHREKRSFPIVPIGRYDHRVYELRHLRALEAIAAEGTFARAADRLGYSQSTLSQQVAGLERAVGGAVFDRPGGPRPVRLTPLGRLVLSAAHDVLGLVREAEESVHRFRAGAGRVDVGTFQTVTNVLLPAVVQQLRAAHPGCDIRLVEDEADEPALGELDVLFFDRPGTGETDTTLLLEDEHVLVAPPGAYADGPVPLDRLHGAAVVALPPICDQREVEAHLAARGVVPQVVFRTADNQAVTSMVRAGLGCAVMPVLSLGWPERPRGVTLHPLKPALPPRRIYALTRGTLSPLAEQVVARAVAEARAVTDAGGCRV</sequence>
<dbReference type="EMBL" id="WBVM01000006">
    <property type="protein sequence ID" value="KAB2807200.1"/>
    <property type="molecule type" value="Genomic_DNA"/>
</dbReference>
<accession>A0A7J5DR28</accession>
<gene>
    <name evidence="6" type="ORF">F9L07_27315</name>
</gene>
<dbReference type="PANTHER" id="PTHR30346">
    <property type="entry name" value="TRANSCRIPTIONAL DUAL REGULATOR HCAR-RELATED"/>
    <property type="match status" value="1"/>
</dbReference>
<proteinExistence type="inferred from homology"/>
<dbReference type="PRINTS" id="PR00039">
    <property type="entry name" value="HTHLYSR"/>
</dbReference>
<dbReference type="SUPFAM" id="SSF53850">
    <property type="entry name" value="Periplasmic binding protein-like II"/>
    <property type="match status" value="1"/>
</dbReference>
<comment type="caution">
    <text evidence="6">The sequence shown here is derived from an EMBL/GenBank/DDBJ whole genome shotgun (WGS) entry which is preliminary data.</text>
</comment>
<dbReference type="Gene3D" id="3.40.190.10">
    <property type="entry name" value="Periplasmic binding protein-like II"/>
    <property type="match status" value="2"/>
</dbReference>
<evidence type="ECO:0000259" key="5">
    <source>
        <dbReference type="PROSITE" id="PS50931"/>
    </source>
</evidence>
<dbReference type="InterPro" id="IPR036390">
    <property type="entry name" value="WH_DNA-bd_sf"/>
</dbReference>
<dbReference type="Pfam" id="PF00126">
    <property type="entry name" value="HTH_1"/>
    <property type="match status" value="1"/>
</dbReference>
<evidence type="ECO:0000256" key="4">
    <source>
        <dbReference type="ARBA" id="ARBA00023163"/>
    </source>
</evidence>